<dbReference type="InterPro" id="IPR050179">
    <property type="entry name" value="Trans_hexapeptide_repeat"/>
</dbReference>
<evidence type="ECO:0000256" key="1">
    <source>
        <dbReference type="ARBA" id="ARBA00007274"/>
    </source>
</evidence>
<dbReference type="Gene3D" id="2.160.10.10">
    <property type="entry name" value="Hexapeptide repeat proteins"/>
    <property type="match status" value="1"/>
</dbReference>
<dbReference type="EMBL" id="SJSA01000002">
    <property type="protein sequence ID" value="TGG36737.1"/>
    <property type="molecule type" value="Genomic_DNA"/>
</dbReference>
<evidence type="ECO:0000256" key="4">
    <source>
        <dbReference type="ARBA" id="ARBA00023315"/>
    </source>
</evidence>
<evidence type="ECO:0000256" key="3">
    <source>
        <dbReference type="ARBA" id="ARBA00022737"/>
    </source>
</evidence>
<dbReference type="InterPro" id="IPR011004">
    <property type="entry name" value="Trimer_LpxA-like_sf"/>
</dbReference>
<dbReference type="Pfam" id="PF00132">
    <property type="entry name" value="Hexapep"/>
    <property type="match status" value="1"/>
</dbReference>
<name>A0A4Z0V3J0_9BACT</name>
<sequence>MRFPFKNYLKKIYLRYRYKVKFNGRAFISGCTFEGFNMIADNVFLMSVVLGRGSYISFDSHICWAKIGRYCSIGDNVRIGLGRHPVSENISTHPAFYSDVSKVCGYSFHKGKPELFKSLQYVDRYNKYTVEIGNDVWIGSNVLIMDNVKIGDGAIIGGGAVVTKNVEPYSVVVGVPARVIRYRFPKDRRDHLMRIRWWDNDWNWIEQHYTEFSRVDEFMNKYGSKGNDS</sequence>
<dbReference type="InterPro" id="IPR001451">
    <property type="entry name" value="Hexapep"/>
</dbReference>
<evidence type="ECO:0000256" key="2">
    <source>
        <dbReference type="ARBA" id="ARBA00022679"/>
    </source>
</evidence>
<keyword evidence="4" id="KW-0012">Acyltransferase</keyword>
<gene>
    <name evidence="5" type="ORF">EZ315_12960</name>
</gene>
<accession>A0A4Z0V3J0</accession>
<comment type="caution">
    <text evidence="5">The sequence shown here is derived from an EMBL/GenBank/DDBJ whole genome shotgun (WGS) entry which is preliminary data.</text>
</comment>
<protein>
    <submittedName>
        <fullName evidence="5">CatB-related O-acetyltransferase</fullName>
    </submittedName>
</protein>
<keyword evidence="3" id="KW-0677">Repeat</keyword>
<dbReference type="InterPro" id="IPR018357">
    <property type="entry name" value="Hexapep_transf_CS"/>
</dbReference>
<organism evidence="5 6">
    <name type="scientific">Duncaniella freteri</name>
    <dbReference type="NCBI Taxonomy" id="2530391"/>
    <lineage>
        <taxon>Bacteria</taxon>
        <taxon>Pseudomonadati</taxon>
        <taxon>Bacteroidota</taxon>
        <taxon>Bacteroidia</taxon>
        <taxon>Bacteroidales</taxon>
        <taxon>Muribaculaceae</taxon>
        <taxon>Duncaniella</taxon>
    </lineage>
</organism>
<dbReference type="CDD" id="cd03349">
    <property type="entry name" value="LbH_XAT"/>
    <property type="match status" value="1"/>
</dbReference>
<dbReference type="PANTHER" id="PTHR43300:SF11">
    <property type="entry name" value="ACETYLTRANSFERASE RV3034C-RELATED"/>
    <property type="match status" value="1"/>
</dbReference>
<dbReference type="Proteomes" id="UP000297635">
    <property type="component" value="Unassembled WGS sequence"/>
</dbReference>
<evidence type="ECO:0000313" key="6">
    <source>
        <dbReference type="Proteomes" id="UP000297635"/>
    </source>
</evidence>
<dbReference type="PROSITE" id="PS00101">
    <property type="entry name" value="HEXAPEP_TRANSFERASES"/>
    <property type="match status" value="1"/>
</dbReference>
<dbReference type="PANTHER" id="PTHR43300">
    <property type="entry name" value="ACETYLTRANSFERASE"/>
    <property type="match status" value="1"/>
</dbReference>
<keyword evidence="2 5" id="KW-0808">Transferase</keyword>
<reference evidence="5 6" key="1">
    <citation type="submission" date="2019-02" db="EMBL/GenBank/DDBJ databases">
        <title>Isolation and identification of novel species under the genus Muribaculum.</title>
        <authorList>
            <person name="Miyake S."/>
            <person name="Ding Y."/>
            <person name="Low A."/>
            <person name="Soh M."/>
            <person name="Seedorf H."/>
        </authorList>
    </citation>
    <scope>NUCLEOTIDE SEQUENCE [LARGE SCALE GENOMIC DNA]</scope>
    <source>
        <strain evidence="5 6">TLL-A3</strain>
    </source>
</reference>
<comment type="similarity">
    <text evidence="1">Belongs to the transferase hexapeptide repeat family.</text>
</comment>
<dbReference type="SUPFAM" id="SSF51161">
    <property type="entry name" value="Trimeric LpxA-like enzymes"/>
    <property type="match status" value="1"/>
</dbReference>
<keyword evidence="6" id="KW-1185">Reference proteome</keyword>
<dbReference type="GO" id="GO:0016746">
    <property type="term" value="F:acyltransferase activity"/>
    <property type="evidence" value="ECO:0007669"/>
    <property type="project" value="UniProtKB-KW"/>
</dbReference>
<evidence type="ECO:0000313" key="5">
    <source>
        <dbReference type="EMBL" id="TGG36737.1"/>
    </source>
</evidence>
<proteinExistence type="inferred from homology"/>
<dbReference type="AlphaFoldDB" id="A0A4Z0V3J0"/>